<dbReference type="GO" id="GO:0031470">
    <property type="term" value="C:carboxysome"/>
    <property type="evidence" value="ECO:0007669"/>
    <property type="project" value="UniProtKB-ARBA"/>
</dbReference>
<evidence type="ECO:0000256" key="3">
    <source>
        <dbReference type="SAM" id="Phobius"/>
    </source>
</evidence>
<keyword evidence="2" id="KW-0808">Transferase</keyword>
<accession>P72981</accession>
<feature type="transmembrane region" description="Helical" evidence="3">
    <location>
        <begin position="32"/>
        <end position="50"/>
    </location>
</feature>
<dbReference type="PROSITE" id="PS51257">
    <property type="entry name" value="PROKAR_LIPOPROTEIN"/>
    <property type="match status" value="1"/>
</dbReference>
<dbReference type="PANTHER" id="PTHR23416:SF23">
    <property type="entry name" value="ACETYLTRANSFERASE C18B11.09C-RELATED"/>
    <property type="match status" value="1"/>
</dbReference>
<dbReference type="Gene3D" id="2.160.10.10">
    <property type="entry name" value="Hexapeptide repeat proteins"/>
    <property type="match status" value="1"/>
</dbReference>
<evidence type="ECO:0000256" key="1">
    <source>
        <dbReference type="ARBA" id="ARBA00007274"/>
    </source>
</evidence>
<sequence>MTLLSKLLALFPGLVITLALSCVIFWAMTRAWWWLLLLLLIIYGLPLLTYRIHQLFYPLQPGLSYLVGKNYIPWWGTYQIQLIYSTFPALEGILHFVPGLFSLWLRLWGSSIGKNVLWTPSIQVLDRGLLHIGNQVIFGHQVSLVGHAIKPKRHNLLLYVDRITIGNNVFISAGVGLGPGVAIADGSYIPFGKMIFPRQKVGLEE</sequence>
<organism evidence="4 5">
    <name type="scientific">Synechocystis sp. (strain ATCC 27184 / PCC 6803 / Kazusa)</name>
    <dbReference type="NCBI Taxonomy" id="1111708"/>
    <lineage>
        <taxon>Bacteria</taxon>
        <taxon>Bacillati</taxon>
        <taxon>Cyanobacteriota</taxon>
        <taxon>Cyanophyceae</taxon>
        <taxon>Synechococcales</taxon>
        <taxon>Merismopediaceae</taxon>
        <taxon>Synechocystis</taxon>
    </lineage>
</organism>
<evidence type="ECO:0000256" key="2">
    <source>
        <dbReference type="ARBA" id="ARBA00022679"/>
    </source>
</evidence>
<dbReference type="eggNOG" id="COG0110">
    <property type="taxonomic scope" value="Bacteria"/>
</dbReference>
<keyword evidence="3" id="KW-0472">Membrane</keyword>
<keyword evidence="3" id="KW-0812">Transmembrane</keyword>
<proteinExistence type="inferred from homology"/>
<keyword evidence="3" id="KW-1133">Transmembrane helix</keyword>
<keyword evidence="5" id="KW-1185">Reference proteome</keyword>
<dbReference type="KEGG" id="syn:sll1511"/>
<dbReference type="InterPro" id="IPR011004">
    <property type="entry name" value="Trimer_LpxA-like_sf"/>
</dbReference>
<gene>
    <name evidence="4" type="ordered locus">sll1511</name>
</gene>
<dbReference type="InParanoid" id="P72981"/>
<dbReference type="GO" id="GO:0016740">
    <property type="term" value="F:transferase activity"/>
    <property type="evidence" value="ECO:0007669"/>
    <property type="project" value="UniProtKB-KW"/>
</dbReference>
<protein>
    <submittedName>
        <fullName evidence="4">Sll1511 protein</fullName>
    </submittedName>
</protein>
<dbReference type="AlphaFoldDB" id="P72981"/>
<dbReference type="PIR" id="S74960">
    <property type="entry name" value="S74960"/>
</dbReference>
<dbReference type="IntAct" id="P72981">
    <property type="interactions" value="1"/>
</dbReference>
<reference evidence="4 5" key="1">
    <citation type="journal article" date="1995" name="DNA Res.">
        <title>Sequence analysis of the genome of the unicellular cyanobacterium Synechocystis sp. strain PCC6803. I. Sequence features in the 1 Mb region from map positions 64% to 92% of the genome.</title>
        <authorList>
            <person name="Kaneko T."/>
            <person name="Tanaka A."/>
            <person name="Sato S."/>
            <person name="Kotani H."/>
            <person name="Sazuka T."/>
            <person name="Miyajima N."/>
            <person name="Sugiura M."/>
            <person name="Tabata S."/>
        </authorList>
    </citation>
    <scope>NUCLEOTIDE SEQUENCE [LARGE SCALE GENOMIC DNA]</scope>
    <source>
        <strain evidence="5">ATCC 27184 / PCC 6803 / Kazusa</strain>
    </source>
</reference>
<dbReference type="SUPFAM" id="SSF51161">
    <property type="entry name" value="Trimeric LpxA-like enzymes"/>
    <property type="match status" value="1"/>
</dbReference>
<dbReference type="EMBL" id="BA000022">
    <property type="protein sequence ID" value="BAA17000.1"/>
    <property type="molecule type" value="Genomic_DNA"/>
</dbReference>
<dbReference type="STRING" id="1148.gene:10497861"/>
<evidence type="ECO:0000313" key="5">
    <source>
        <dbReference type="Proteomes" id="UP000001425"/>
    </source>
</evidence>
<reference evidence="4 5" key="2">
    <citation type="journal article" date="1996" name="DNA Res.">
        <title>Sequence analysis of the genome of the unicellular cyanobacterium Synechocystis sp. strain PCC6803. II. Sequence determination of the entire genome and assignment of potential protein-coding regions.</title>
        <authorList>
            <person name="Kaneko T."/>
            <person name="Sato S."/>
            <person name="Kotani H."/>
            <person name="Tanaka A."/>
            <person name="Asamizu E."/>
            <person name="Nakamura Y."/>
            <person name="Miyajima N."/>
            <person name="Hirosawa M."/>
            <person name="Sugiura M."/>
            <person name="Sasamoto S."/>
            <person name="Kimura T."/>
            <person name="Hosouchi T."/>
            <person name="Matsuno A."/>
            <person name="Muraki A."/>
            <person name="Nakazaki N."/>
            <person name="Naruo K."/>
            <person name="Okumura S."/>
            <person name="Shimpo S."/>
            <person name="Takeuchi C."/>
            <person name="Wada T."/>
            <person name="Watanabe A."/>
            <person name="Yamada M."/>
            <person name="Yasuda M."/>
            <person name="Tabata S."/>
        </authorList>
    </citation>
    <scope>NUCLEOTIDE SEQUENCE [LARGE SCALE GENOMIC DNA]</scope>
    <source>
        <strain evidence="5">ATCC 27184 / PCC 6803 / Kazusa</strain>
    </source>
</reference>
<dbReference type="EnsemblBacteria" id="BAA17000">
    <property type="protein sequence ID" value="BAA17000"/>
    <property type="gene ID" value="BAA17000"/>
</dbReference>
<dbReference type="PaxDb" id="1148-1652075"/>
<feature type="transmembrane region" description="Helical" evidence="3">
    <location>
        <begin position="7"/>
        <end position="26"/>
    </location>
</feature>
<dbReference type="InterPro" id="IPR051159">
    <property type="entry name" value="Hexapeptide_acetyltransf"/>
</dbReference>
<evidence type="ECO:0000313" key="4">
    <source>
        <dbReference type="EMBL" id="BAA17000.1"/>
    </source>
</evidence>
<name>P72981_SYNY3</name>
<dbReference type="PANTHER" id="PTHR23416">
    <property type="entry name" value="SIALIC ACID SYNTHASE-RELATED"/>
    <property type="match status" value="1"/>
</dbReference>
<dbReference type="Proteomes" id="UP000001425">
    <property type="component" value="Chromosome"/>
</dbReference>
<comment type="similarity">
    <text evidence="1">Belongs to the transferase hexapeptide repeat family.</text>
</comment>
<dbReference type="GO" id="GO:0043886">
    <property type="term" value="F:structural constituent of carboxysome shell"/>
    <property type="evidence" value="ECO:0007669"/>
    <property type="project" value="UniProtKB-ARBA"/>
</dbReference>